<reference evidence="2" key="1">
    <citation type="journal article" date="2013" name="Nat. Genet.">
        <title>The draft genomes of soft-shell turtle and green sea turtle yield insights into the development and evolution of the turtle-specific body plan.</title>
        <authorList>
            <person name="Wang Z."/>
            <person name="Pascual-Anaya J."/>
            <person name="Zadissa A."/>
            <person name="Li W."/>
            <person name="Niimura Y."/>
            <person name="Huang Z."/>
            <person name="Li C."/>
            <person name="White S."/>
            <person name="Xiong Z."/>
            <person name="Fang D."/>
            <person name="Wang B."/>
            <person name="Ming Y."/>
            <person name="Chen Y."/>
            <person name="Zheng Y."/>
            <person name="Kuraku S."/>
            <person name="Pignatelli M."/>
            <person name="Herrero J."/>
            <person name="Beal K."/>
            <person name="Nozawa M."/>
            <person name="Li Q."/>
            <person name="Wang J."/>
            <person name="Zhang H."/>
            <person name="Yu L."/>
            <person name="Shigenobu S."/>
            <person name="Wang J."/>
            <person name="Liu J."/>
            <person name="Flicek P."/>
            <person name="Searle S."/>
            <person name="Wang J."/>
            <person name="Kuratani S."/>
            <person name="Yin Y."/>
            <person name="Aken B."/>
            <person name="Zhang G."/>
            <person name="Irie N."/>
        </authorList>
    </citation>
    <scope>NUCLEOTIDE SEQUENCE [LARGE SCALE GENOMIC DNA]</scope>
</reference>
<sequence length="106" mass="12014">MASGSCDLPNPWMRQNTTALDPRFKNLKCCPKSERDEVWSMLSEILKEQDSDAETTEPEPPKKKINLLLVASDSDDENKHALVCSALDRYPTEPIISMDTCPLEWC</sequence>
<organism evidence="1 2">
    <name type="scientific">Chelonia mydas</name>
    <name type="common">Green sea-turtle</name>
    <name type="synonym">Chelonia agassizi</name>
    <dbReference type="NCBI Taxonomy" id="8469"/>
    <lineage>
        <taxon>Eukaryota</taxon>
        <taxon>Metazoa</taxon>
        <taxon>Chordata</taxon>
        <taxon>Craniata</taxon>
        <taxon>Vertebrata</taxon>
        <taxon>Euteleostomi</taxon>
        <taxon>Archelosauria</taxon>
        <taxon>Testudinata</taxon>
        <taxon>Testudines</taxon>
        <taxon>Cryptodira</taxon>
        <taxon>Durocryptodira</taxon>
        <taxon>Americhelydia</taxon>
        <taxon>Chelonioidea</taxon>
        <taxon>Cheloniidae</taxon>
        <taxon>Chelonia</taxon>
    </lineage>
</organism>
<dbReference type="Proteomes" id="UP000031443">
    <property type="component" value="Unassembled WGS sequence"/>
</dbReference>
<protein>
    <submittedName>
        <fullName evidence="1">Uncharacterized protein</fullName>
    </submittedName>
</protein>
<evidence type="ECO:0000313" key="1">
    <source>
        <dbReference type="EMBL" id="EMP39782.1"/>
    </source>
</evidence>
<gene>
    <name evidence="1" type="ORF">UY3_02973</name>
</gene>
<proteinExistence type="predicted"/>
<accession>M7CFW4</accession>
<name>M7CFW4_CHEMY</name>
<evidence type="ECO:0000313" key="2">
    <source>
        <dbReference type="Proteomes" id="UP000031443"/>
    </source>
</evidence>
<keyword evidence="2" id="KW-1185">Reference proteome</keyword>
<dbReference type="EMBL" id="KB515696">
    <property type="protein sequence ID" value="EMP39782.1"/>
    <property type="molecule type" value="Genomic_DNA"/>
</dbReference>
<dbReference type="AlphaFoldDB" id="M7CFW4"/>